<dbReference type="PANTHER" id="PTHR42807:SF1">
    <property type="entry name" value="GLUTARYL-COA DEHYDROGENASE, MITOCHONDRIAL"/>
    <property type="match status" value="1"/>
</dbReference>
<evidence type="ECO:0000256" key="8">
    <source>
        <dbReference type="ARBA" id="ARBA00037927"/>
    </source>
</evidence>
<dbReference type="Gene3D" id="2.40.110.10">
    <property type="entry name" value="Butyryl-CoA Dehydrogenase, subunit A, domain 2"/>
    <property type="match status" value="1"/>
</dbReference>
<comment type="pathway">
    <text evidence="8">Amino-acid metabolism; tryptophan metabolism.</text>
</comment>
<dbReference type="InterPro" id="IPR009075">
    <property type="entry name" value="AcylCo_DH/oxidase_C"/>
</dbReference>
<evidence type="ECO:0000256" key="4">
    <source>
        <dbReference type="ARBA" id="ARBA00022827"/>
    </source>
</evidence>
<evidence type="ECO:0000313" key="15">
    <source>
        <dbReference type="EMBL" id="MCG9026800.1"/>
    </source>
</evidence>
<dbReference type="InterPro" id="IPR046373">
    <property type="entry name" value="Acyl-CoA_Oxase/DH_mid-dom_sf"/>
</dbReference>
<evidence type="ECO:0000256" key="3">
    <source>
        <dbReference type="ARBA" id="ARBA00022630"/>
    </source>
</evidence>
<dbReference type="CDD" id="cd01151">
    <property type="entry name" value="GCD"/>
    <property type="match status" value="1"/>
</dbReference>
<dbReference type="SUPFAM" id="SSF56645">
    <property type="entry name" value="Acyl-CoA dehydrogenase NM domain-like"/>
    <property type="match status" value="1"/>
</dbReference>
<feature type="domain" description="Acyl-CoA oxidase/dehydrogenase middle" evidence="13">
    <location>
        <begin position="139"/>
        <end position="230"/>
    </location>
</feature>
<evidence type="ECO:0000259" key="12">
    <source>
        <dbReference type="Pfam" id="PF00441"/>
    </source>
</evidence>
<comment type="cofactor">
    <cofactor evidence="1 11">
        <name>FAD</name>
        <dbReference type="ChEBI" id="CHEBI:57692"/>
    </cofactor>
</comment>
<keyword evidence="4 11" id="KW-0274">FAD</keyword>
<accession>A0ABD4SSP7</accession>
<dbReference type="GO" id="GO:0004361">
    <property type="term" value="F:glutaryl-CoA dehydrogenase activity"/>
    <property type="evidence" value="ECO:0007669"/>
    <property type="project" value="UniProtKB-EC"/>
</dbReference>
<dbReference type="Gene3D" id="1.20.140.10">
    <property type="entry name" value="Butyryl-CoA Dehydrogenase, subunit A, domain 3"/>
    <property type="match status" value="1"/>
</dbReference>
<evidence type="ECO:0000256" key="2">
    <source>
        <dbReference type="ARBA" id="ARBA00009347"/>
    </source>
</evidence>
<dbReference type="FunFam" id="1.20.140.10:FF:000006">
    <property type="entry name" value="Glutaryl-CoA dehydrogenase, mitochondrial"/>
    <property type="match status" value="1"/>
</dbReference>
<dbReference type="InterPro" id="IPR036250">
    <property type="entry name" value="AcylCo_DH-like_C"/>
</dbReference>
<dbReference type="InterPro" id="IPR006091">
    <property type="entry name" value="Acyl-CoA_Oxase/DH_mid-dom"/>
</dbReference>
<dbReference type="PANTHER" id="PTHR42807">
    <property type="entry name" value="GLUTARYL-COA DEHYDROGENASE, MITOCHONDRIAL"/>
    <property type="match status" value="1"/>
</dbReference>
<organism evidence="15 16">
    <name type="scientific">Laribacter hongkongensis</name>
    <dbReference type="NCBI Taxonomy" id="168471"/>
    <lineage>
        <taxon>Bacteria</taxon>
        <taxon>Pseudomonadati</taxon>
        <taxon>Pseudomonadota</taxon>
        <taxon>Betaproteobacteria</taxon>
        <taxon>Neisseriales</taxon>
        <taxon>Aquaspirillaceae</taxon>
        <taxon>Laribacter</taxon>
    </lineage>
</organism>
<protein>
    <recommendedName>
        <fullName evidence="9">glutaryl-CoA dehydrogenase (ETF)</fullName>
        <ecNumber evidence="9">1.3.8.6</ecNumber>
    </recommendedName>
</protein>
<sequence>MTHAGAGSSRFVWEDPLQLEQQLTDEERLIRDSARSFCQARLAPRVREAFRHEQFDRDIMREMGEQGLLGCTLNDWDCAGVSHVAYGLVAREVERVDSGYRSAMSVQSSLVMYPIAAYGSPEQQARWLPGLARGELVGCFGLTEPDAGSDPGSMRSRARKVDGGYLLSGSKMWITNSPIADVLLVWARDDAGDIRGFVLERGMAGLSTPKIEGKFSLRASVTGEIVMDGVMVPDSHCLPGVRGLKGPFSCLNKARYGIAWGALGAAESCWHTARQYVLDRLQFGRPLAANQLVQWKLAEMQTEIALGLQAALQVGRLMDAGTAAPEMVSLIKRNNCGKALGIARMARDMLGGNGISDEFGVIRHVLNLEAVNTYEGTHDIHALILGRAQTGIQAFV</sequence>
<keyword evidence="6 11" id="KW-0560">Oxidoreductase</keyword>
<dbReference type="AlphaFoldDB" id="A0ABD4SSP7"/>
<feature type="domain" description="Acyl-CoA dehydrogenase/oxidase C-terminal" evidence="12">
    <location>
        <begin position="243"/>
        <end position="388"/>
    </location>
</feature>
<dbReference type="InterPro" id="IPR009100">
    <property type="entry name" value="AcylCoA_DH/oxidase_NM_dom_sf"/>
</dbReference>
<proteinExistence type="inferred from homology"/>
<comment type="pathway">
    <text evidence="7">Amino-acid metabolism; lysine degradation.</text>
</comment>
<dbReference type="PROSITE" id="PS00072">
    <property type="entry name" value="ACYL_COA_DH_1"/>
    <property type="match status" value="1"/>
</dbReference>
<dbReference type="InterPro" id="IPR006089">
    <property type="entry name" value="Acyl-CoA_DH_CS"/>
</dbReference>
<dbReference type="PROSITE" id="PS00073">
    <property type="entry name" value="ACYL_COA_DH_2"/>
    <property type="match status" value="1"/>
</dbReference>
<evidence type="ECO:0000256" key="9">
    <source>
        <dbReference type="ARBA" id="ARBA00039033"/>
    </source>
</evidence>
<evidence type="ECO:0000256" key="6">
    <source>
        <dbReference type="ARBA" id="ARBA00023002"/>
    </source>
</evidence>
<dbReference type="EC" id="1.3.8.6" evidence="9"/>
<dbReference type="InterPro" id="IPR052033">
    <property type="entry name" value="Glutaryl-CoA_DH_mitochondrial"/>
</dbReference>
<evidence type="ECO:0000256" key="11">
    <source>
        <dbReference type="RuleBase" id="RU362125"/>
    </source>
</evidence>
<dbReference type="RefSeq" id="WP_239894340.1">
    <property type="nucleotide sequence ID" value="NZ_JAJAXM010000027.1"/>
</dbReference>
<name>A0ABD4SSP7_9NEIS</name>
<feature type="domain" description="Acyl-CoA dehydrogenase/oxidase N-terminal" evidence="14">
    <location>
        <begin position="24"/>
        <end position="135"/>
    </location>
</feature>
<dbReference type="Proteomes" id="UP001200247">
    <property type="component" value="Unassembled WGS sequence"/>
</dbReference>
<keyword evidence="5" id="KW-0809">Transit peptide</keyword>
<dbReference type="SUPFAM" id="SSF47203">
    <property type="entry name" value="Acyl-CoA dehydrogenase C-terminal domain-like"/>
    <property type="match status" value="1"/>
</dbReference>
<dbReference type="InterPro" id="IPR037069">
    <property type="entry name" value="AcylCoA_DH/ox_N_sf"/>
</dbReference>
<evidence type="ECO:0000313" key="16">
    <source>
        <dbReference type="Proteomes" id="UP001200247"/>
    </source>
</evidence>
<comment type="caution">
    <text evidence="15">The sequence shown here is derived from an EMBL/GenBank/DDBJ whole genome shotgun (WGS) entry which is preliminary data.</text>
</comment>
<comment type="similarity">
    <text evidence="2 11">Belongs to the acyl-CoA dehydrogenase family.</text>
</comment>
<keyword evidence="3 11" id="KW-0285">Flavoprotein</keyword>
<dbReference type="Pfam" id="PF02770">
    <property type="entry name" value="Acyl-CoA_dh_M"/>
    <property type="match status" value="1"/>
</dbReference>
<evidence type="ECO:0000256" key="10">
    <source>
        <dbReference type="ARBA" id="ARBA00049493"/>
    </source>
</evidence>
<evidence type="ECO:0000256" key="7">
    <source>
        <dbReference type="ARBA" id="ARBA00037899"/>
    </source>
</evidence>
<dbReference type="FunFam" id="1.10.540.10:FF:000003">
    <property type="entry name" value="glutaryl-CoA dehydrogenase, mitochondrial"/>
    <property type="match status" value="1"/>
</dbReference>
<gene>
    <name evidence="15" type="ORF">LH440_12985</name>
</gene>
<evidence type="ECO:0000259" key="14">
    <source>
        <dbReference type="Pfam" id="PF02771"/>
    </source>
</evidence>
<dbReference type="Pfam" id="PF00441">
    <property type="entry name" value="Acyl-CoA_dh_1"/>
    <property type="match status" value="1"/>
</dbReference>
<evidence type="ECO:0000256" key="1">
    <source>
        <dbReference type="ARBA" id="ARBA00001974"/>
    </source>
</evidence>
<dbReference type="EMBL" id="JAJAXM010000027">
    <property type="protein sequence ID" value="MCG9026800.1"/>
    <property type="molecule type" value="Genomic_DNA"/>
</dbReference>
<dbReference type="InterPro" id="IPR013786">
    <property type="entry name" value="AcylCoA_DH/ox_N"/>
</dbReference>
<evidence type="ECO:0000256" key="5">
    <source>
        <dbReference type="ARBA" id="ARBA00022946"/>
    </source>
</evidence>
<comment type="catalytic activity">
    <reaction evidence="10">
        <text>glutaryl-CoA + oxidized [electron-transfer flavoprotein] + 2 H(+) = (2E)-butenoyl-CoA + reduced [electron-transfer flavoprotein] + CO2</text>
        <dbReference type="Rhea" id="RHEA:13389"/>
        <dbReference type="Rhea" id="RHEA-COMP:10685"/>
        <dbReference type="Rhea" id="RHEA-COMP:10686"/>
        <dbReference type="ChEBI" id="CHEBI:15378"/>
        <dbReference type="ChEBI" id="CHEBI:16526"/>
        <dbReference type="ChEBI" id="CHEBI:57332"/>
        <dbReference type="ChEBI" id="CHEBI:57378"/>
        <dbReference type="ChEBI" id="CHEBI:57692"/>
        <dbReference type="ChEBI" id="CHEBI:58307"/>
        <dbReference type="EC" id="1.3.8.6"/>
    </reaction>
</comment>
<reference evidence="15 16" key="1">
    <citation type="submission" date="2021-10" db="EMBL/GenBank/DDBJ databases">
        <title>Whole-genome sequencing analysis of Laribacter hongkongensis: virulence gene profiles, carbohydrate-active enzyme prediction, and antimicrobial resistance characterization.</title>
        <authorList>
            <person name="Yuan P."/>
            <person name="Zhan Y."/>
            <person name="Chen D."/>
        </authorList>
    </citation>
    <scope>NUCLEOTIDE SEQUENCE [LARGE SCALE GENOMIC DNA]</scope>
    <source>
        <strain evidence="15 16">W67</strain>
    </source>
</reference>
<dbReference type="Pfam" id="PF02771">
    <property type="entry name" value="Acyl-CoA_dh_N"/>
    <property type="match status" value="1"/>
</dbReference>
<evidence type="ECO:0000259" key="13">
    <source>
        <dbReference type="Pfam" id="PF02770"/>
    </source>
</evidence>
<dbReference type="Gene3D" id="1.10.540.10">
    <property type="entry name" value="Acyl-CoA dehydrogenase/oxidase, N-terminal domain"/>
    <property type="match status" value="1"/>
</dbReference>